<feature type="compositionally biased region" description="Low complexity" evidence="1">
    <location>
        <begin position="148"/>
        <end position="159"/>
    </location>
</feature>
<organism evidence="2 3">
    <name type="scientific">Eptatretus burgeri</name>
    <name type="common">Inshore hagfish</name>
    <dbReference type="NCBI Taxonomy" id="7764"/>
    <lineage>
        <taxon>Eukaryota</taxon>
        <taxon>Metazoa</taxon>
        <taxon>Chordata</taxon>
        <taxon>Craniata</taxon>
        <taxon>Vertebrata</taxon>
        <taxon>Cyclostomata</taxon>
        <taxon>Myxini</taxon>
        <taxon>Myxiniformes</taxon>
        <taxon>Myxinidae</taxon>
        <taxon>Eptatretinae</taxon>
        <taxon>Eptatretus</taxon>
    </lineage>
</organism>
<proteinExistence type="predicted"/>
<dbReference type="Ensembl" id="ENSEBUT00000007690.1">
    <property type="protein sequence ID" value="ENSEBUP00000007213.1"/>
    <property type="gene ID" value="ENSEBUG00000004731.1"/>
</dbReference>
<dbReference type="AlphaFoldDB" id="A0A8C4PZ69"/>
<name>A0A8C4PZ69_EPTBU</name>
<evidence type="ECO:0000256" key="1">
    <source>
        <dbReference type="SAM" id="MobiDB-lite"/>
    </source>
</evidence>
<protein>
    <recommendedName>
        <fullName evidence="4">SWIM-type domain-containing protein</fullName>
    </recommendedName>
</protein>
<keyword evidence="3" id="KW-1185">Reference proteome</keyword>
<dbReference type="Proteomes" id="UP000694388">
    <property type="component" value="Unplaced"/>
</dbReference>
<reference evidence="2" key="1">
    <citation type="submission" date="2025-08" db="UniProtKB">
        <authorList>
            <consortium name="Ensembl"/>
        </authorList>
    </citation>
    <scope>IDENTIFICATION</scope>
</reference>
<feature type="region of interest" description="Disordered" evidence="1">
    <location>
        <begin position="145"/>
        <end position="182"/>
    </location>
</feature>
<evidence type="ECO:0000313" key="2">
    <source>
        <dbReference type="Ensembl" id="ENSEBUP00000007213.1"/>
    </source>
</evidence>
<evidence type="ECO:0000313" key="3">
    <source>
        <dbReference type="Proteomes" id="UP000694388"/>
    </source>
</evidence>
<accession>A0A8C4PZ69</accession>
<evidence type="ECO:0008006" key="4">
    <source>
        <dbReference type="Google" id="ProtNLM"/>
    </source>
</evidence>
<sequence>MARKRVGHLCIILSDAMKTEQGECRRRMHEGGETFEASFRVHLFDPTCEFFCPSLKFVNRHRCKHVSIILLSCAQYRTAQILSWSLLWLDGSFSNAALPCPLFLNTPQSRLQFILPLHRLLFHIMCPLHHIAHSSPHGSLVPPPLQVTSSSHHPLSTSHRPIHLTRSSPHGSVVPPPVHPTSPALHLTSSSYHPVHPTSPALHLTSSSYHPVHPTSPALHLTSSSYHPVHPTSPALHLTSSSYHPVHPTSPALHLTSSSYRPLSTPHRPLFTSRVRRTAPLHVTSYSPHELLISPAHQLTSPLFTSHRPLFTPHRPLFTSRVRRTAPLHVTSYSPHELLISPAHQLTSPLFTSHRPLFTS</sequence>
<reference evidence="2" key="2">
    <citation type="submission" date="2025-09" db="UniProtKB">
        <authorList>
            <consortium name="Ensembl"/>
        </authorList>
    </citation>
    <scope>IDENTIFICATION</scope>
</reference>